<reference evidence="5 6" key="1">
    <citation type="journal article" date="2018" name="IMA Fungus">
        <title>IMA Genome-F 9: Draft genome sequence of Annulohypoxylon stygium, Aspergillus mulundensis, Berkeleyomyces basicola (syn. Thielaviopsis basicola), Ceratocystis smalleyi, two Cercospora beticola strains, Coleophoma cylindrospora, Fusarium fracticaudum, Phialophora cf. hyalina, and Morchella septimelata.</title>
        <authorList>
            <person name="Wingfield B.D."/>
            <person name="Bills G.F."/>
            <person name="Dong Y."/>
            <person name="Huang W."/>
            <person name="Nel W.J."/>
            <person name="Swalarsk-Parry B.S."/>
            <person name="Vaghefi N."/>
            <person name="Wilken P.M."/>
            <person name="An Z."/>
            <person name="de Beer Z.W."/>
            <person name="De Vos L."/>
            <person name="Chen L."/>
            <person name="Duong T.A."/>
            <person name="Gao Y."/>
            <person name="Hammerbacher A."/>
            <person name="Kikkert J.R."/>
            <person name="Li Y."/>
            <person name="Li H."/>
            <person name="Li K."/>
            <person name="Li Q."/>
            <person name="Liu X."/>
            <person name="Ma X."/>
            <person name="Naidoo K."/>
            <person name="Pethybridge S.J."/>
            <person name="Sun J."/>
            <person name="Steenkamp E.T."/>
            <person name="van der Nest M.A."/>
            <person name="van Wyk S."/>
            <person name="Wingfield M.J."/>
            <person name="Xiong C."/>
            <person name="Yue Q."/>
            <person name="Zhang X."/>
        </authorList>
    </citation>
    <scope>NUCLEOTIDE SEQUENCE [LARGE SCALE GENOMIC DNA]</scope>
    <source>
        <strain evidence="5 6">BP6252</strain>
    </source>
</reference>
<evidence type="ECO:0000256" key="2">
    <source>
        <dbReference type="SAM" id="MobiDB-lite"/>
    </source>
</evidence>
<dbReference type="Proteomes" id="UP000256645">
    <property type="component" value="Unassembled WGS sequence"/>
</dbReference>
<keyword evidence="3" id="KW-1133">Transmembrane helix</keyword>
<evidence type="ECO:0000256" key="1">
    <source>
        <dbReference type="SAM" id="Coils"/>
    </source>
</evidence>
<dbReference type="Pfam" id="PF26616">
    <property type="entry name" value="CorA-like"/>
    <property type="match status" value="1"/>
</dbReference>
<keyword evidence="1" id="KW-0175">Coiled coil</keyword>
<proteinExistence type="predicted"/>
<dbReference type="AlphaFoldDB" id="A0A3D8RLG8"/>
<dbReference type="EMBL" id="PDLM01000006">
    <property type="protein sequence ID" value="RDW74883.1"/>
    <property type="molecule type" value="Genomic_DNA"/>
</dbReference>
<dbReference type="OrthoDB" id="5396681at2759"/>
<keyword evidence="3" id="KW-0812">Transmembrane</keyword>
<evidence type="ECO:0000256" key="3">
    <source>
        <dbReference type="SAM" id="Phobius"/>
    </source>
</evidence>
<feature type="region of interest" description="Disordered" evidence="2">
    <location>
        <begin position="314"/>
        <end position="337"/>
    </location>
</feature>
<gene>
    <name evidence="5" type="ORF">BP6252_06025</name>
</gene>
<feature type="transmembrane region" description="Helical" evidence="3">
    <location>
        <begin position="507"/>
        <end position="533"/>
    </location>
</feature>
<keyword evidence="6" id="KW-1185">Reference proteome</keyword>
<evidence type="ECO:0000259" key="4">
    <source>
        <dbReference type="Pfam" id="PF26616"/>
    </source>
</evidence>
<dbReference type="STRING" id="1849047.A0A3D8RLG8"/>
<feature type="transmembrane region" description="Helical" evidence="3">
    <location>
        <begin position="578"/>
        <end position="598"/>
    </location>
</feature>
<comment type="caution">
    <text evidence="5">The sequence shown here is derived from an EMBL/GenBank/DDBJ whole genome shotgun (WGS) entry which is preliminary data.</text>
</comment>
<evidence type="ECO:0000313" key="5">
    <source>
        <dbReference type="EMBL" id="RDW74883.1"/>
    </source>
</evidence>
<feature type="coiled-coil region" evidence="1">
    <location>
        <begin position="427"/>
        <end position="497"/>
    </location>
</feature>
<organism evidence="5 6">
    <name type="scientific">Coleophoma cylindrospora</name>
    <dbReference type="NCBI Taxonomy" id="1849047"/>
    <lineage>
        <taxon>Eukaryota</taxon>
        <taxon>Fungi</taxon>
        <taxon>Dikarya</taxon>
        <taxon>Ascomycota</taxon>
        <taxon>Pezizomycotina</taxon>
        <taxon>Leotiomycetes</taxon>
        <taxon>Helotiales</taxon>
        <taxon>Dermateaceae</taxon>
        <taxon>Coleophoma</taxon>
    </lineage>
</organism>
<keyword evidence="3" id="KW-0472">Membrane</keyword>
<evidence type="ECO:0000313" key="6">
    <source>
        <dbReference type="Proteomes" id="UP000256645"/>
    </source>
</evidence>
<protein>
    <recommendedName>
        <fullName evidence="4">CorA-like transporter domain-containing protein</fullName>
    </recommendedName>
</protein>
<feature type="domain" description="CorA-like transporter" evidence="4">
    <location>
        <begin position="10"/>
        <end position="288"/>
    </location>
</feature>
<accession>A0A3D8RLG8</accession>
<sequence length="629" mass="73084">MSPADRFLVSCQNADQFPNNLVARGIFDYNRDDYRERLDQRQYDLFSSEDDGSLEFWEYVDEEQGMPPKVVFQEEATYGIGELQRHLSTPCYDTYDPRCRFIFVLAPHSRERLCTSRKMLMYAFTYHQVMPAFLDFMFPFGQQVYVQDFYFSGFRRENLLADADTGINLPKLGRSGREIRMCYSLKSVEQSDEPENTWSIRQTATYHSFDVVSGSALWISVKGNDLIKDRVMSATEHIKPNERPFATKAGAFARSLDVHWMNCKWASEEWRWYLNCLEEDIQGNTRRTLSTQVVRRRPGDDEAIKFLKDRTRTASGRETANNGPMNLSNAIQPPQNRPIQTRHPPSRHYNTEPHVQDYFSFNDMQRLQSWEEKINEAIFVLKANVDVVKELADNYRSLVTSVVSLEYFEMDQRRATESFEKQVMTIIRDMQVQIARAETLIRLLADRKALLYGILEYRNMQANKSIAEKSQQSTDNMESMTENMQGLTKQMHRLAKRATQEAVSMRIITLVTLFFLPGTFISVSSSLMSFCLWKQYRGLSHGRMLKSGQTIMSTDIVKFQSTNGGPGPIVFQRDALSLYLYVTIPLMVVTFTTWWGLYRCEQYKAKKSERKFKNRDAEKGTGNGLNARL</sequence>
<name>A0A3D8RLG8_9HELO</name>
<dbReference type="InterPro" id="IPR058257">
    <property type="entry name" value="CorA-like_dom"/>
</dbReference>